<accession>A0ABV8WM11</accession>
<dbReference type="InterPro" id="IPR002711">
    <property type="entry name" value="HNH"/>
</dbReference>
<dbReference type="CDD" id="cd00085">
    <property type="entry name" value="HNHc"/>
    <property type="match status" value="1"/>
</dbReference>
<evidence type="ECO:0000259" key="1">
    <source>
        <dbReference type="Pfam" id="PF01844"/>
    </source>
</evidence>
<keyword evidence="2" id="KW-0255">Endonuclease</keyword>
<evidence type="ECO:0000313" key="3">
    <source>
        <dbReference type="Proteomes" id="UP001595778"/>
    </source>
</evidence>
<gene>
    <name evidence="2" type="ORF">ACFO0G_08630</name>
</gene>
<sequence length="272" mass="29071">MRWDHQAVVKRVAKSGRAMERWCLEHRPDVSPATEAWLLLHGSNEAGAGLIGHAVVVSEPYQLAGAGEWFIALAVDALLPLGEQIRPGILAEALPRDHWAKAGGPSLVALPPSYEPALRRLWRACGPTTAGRAEVGGGTLPPDAVSTVQVSRFERDPDARRICLAFHGTSCAACGFSFESAYGGSAPEALAVHHVVPPEMLHSGYQLDPIADLIPLCPNCHAVAHSVNPPRTVSELQNMNSASRQVMRGELVTALALRAQEDARRIMEGGQG</sequence>
<dbReference type="InterPro" id="IPR003615">
    <property type="entry name" value="HNH_nuc"/>
</dbReference>
<dbReference type="EMBL" id="JBHSDQ010000003">
    <property type="protein sequence ID" value="MFC4396148.1"/>
    <property type="molecule type" value="Genomic_DNA"/>
</dbReference>
<keyword evidence="2" id="KW-0540">Nuclease</keyword>
<feature type="domain" description="HNH" evidence="1">
    <location>
        <begin position="171"/>
        <end position="223"/>
    </location>
</feature>
<proteinExistence type="predicted"/>
<dbReference type="RefSeq" id="WP_376977048.1">
    <property type="nucleotide sequence ID" value="NZ_JBHSDQ010000003.1"/>
</dbReference>
<name>A0ABV8WM11_9MICC</name>
<keyword evidence="3" id="KW-1185">Reference proteome</keyword>
<dbReference type="Pfam" id="PF01844">
    <property type="entry name" value="HNH"/>
    <property type="match status" value="1"/>
</dbReference>
<comment type="caution">
    <text evidence="2">The sequence shown here is derived from an EMBL/GenBank/DDBJ whole genome shotgun (WGS) entry which is preliminary data.</text>
</comment>
<dbReference type="GO" id="GO:0004519">
    <property type="term" value="F:endonuclease activity"/>
    <property type="evidence" value="ECO:0007669"/>
    <property type="project" value="UniProtKB-KW"/>
</dbReference>
<dbReference type="Proteomes" id="UP001595778">
    <property type="component" value="Unassembled WGS sequence"/>
</dbReference>
<evidence type="ECO:0000313" key="2">
    <source>
        <dbReference type="EMBL" id="MFC4396148.1"/>
    </source>
</evidence>
<reference evidence="3" key="1">
    <citation type="journal article" date="2019" name="Int. J. Syst. Evol. Microbiol.">
        <title>The Global Catalogue of Microorganisms (GCM) 10K type strain sequencing project: providing services to taxonomists for standard genome sequencing and annotation.</title>
        <authorList>
            <consortium name="The Broad Institute Genomics Platform"/>
            <consortium name="The Broad Institute Genome Sequencing Center for Infectious Disease"/>
            <person name="Wu L."/>
            <person name="Ma J."/>
        </authorList>
    </citation>
    <scope>NUCLEOTIDE SEQUENCE [LARGE SCALE GENOMIC DNA]</scope>
    <source>
        <strain evidence="3">PJ61</strain>
    </source>
</reference>
<protein>
    <submittedName>
        <fullName evidence="2">HNH endonuclease</fullName>
    </submittedName>
</protein>
<keyword evidence="2" id="KW-0378">Hydrolase</keyword>
<organism evidence="2 3">
    <name type="scientific">Arthrobacter sedimenti</name>
    <dbReference type="NCBI Taxonomy" id="2694931"/>
    <lineage>
        <taxon>Bacteria</taxon>
        <taxon>Bacillati</taxon>
        <taxon>Actinomycetota</taxon>
        <taxon>Actinomycetes</taxon>
        <taxon>Micrococcales</taxon>
        <taxon>Micrococcaceae</taxon>
        <taxon>Arthrobacter</taxon>
    </lineage>
</organism>